<keyword evidence="2" id="KW-1133">Transmembrane helix</keyword>
<protein>
    <recommendedName>
        <fullName evidence="5">DUF3137 domain-containing protein</fullName>
    </recommendedName>
</protein>
<name>A0A4P6EDE3_9MICO</name>
<evidence type="ECO:0000256" key="2">
    <source>
        <dbReference type="SAM" id="Phobius"/>
    </source>
</evidence>
<proteinExistence type="predicted"/>
<dbReference type="EMBL" id="CP035494">
    <property type="protein sequence ID" value="QAY60144.1"/>
    <property type="molecule type" value="Genomic_DNA"/>
</dbReference>
<dbReference type="Proteomes" id="UP000293995">
    <property type="component" value="Chromosome"/>
</dbReference>
<feature type="region of interest" description="Disordered" evidence="1">
    <location>
        <begin position="311"/>
        <end position="343"/>
    </location>
</feature>
<dbReference type="OrthoDB" id="5054050at2"/>
<dbReference type="RefSeq" id="WP_129388943.1">
    <property type="nucleotide sequence ID" value="NZ_CP035494.1"/>
</dbReference>
<keyword evidence="4" id="KW-1185">Reference proteome</keyword>
<evidence type="ECO:0000256" key="1">
    <source>
        <dbReference type="SAM" id="MobiDB-lite"/>
    </source>
</evidence>
<dbReference type="KEGG" id="mprt:ET475_09170"/>
<feature type="transmembrane region" description="Helical" evidence="2">
    <location>
        <begin position="44"/>
        <end position="68"/>
    </location>
</feature>
<keyword evidence="2" id="KW-0472">Membrane</keyword>
<feature type="compositionally biased region" description="Low complexity" evidence="1">
    <location>
        <begin position="311"/>
        <end position="322"/>
    </location>
</feature>
<reference evidence="3 4" key="1">
    <citation type="submission" date="2019-01" db="EMBL/GenBank/DDBJ databases">
        <title>Genome sequencing of strain DFW100M-13.</title>
        <authorList>
            <person name="Heo J."/>
            <person name="Kim S.-J."/>
            <person name="Kim J.-S."/>
            <person name="Hong S.-B."/>
            <person name="Kwon S.-W."/>
        </authorList>
    </citation>
    <scope>NUCLEOTIDE SEQUENCE [LARGE SCALE GENOMIC DNA]</scope>
    <source>
        <strain evidence="3 4">DFW100M-13</strain>
    </source>
</reference>
<feature type="transmembrane region" description="Helical" evidence="2">
    <location>
        <begin position="74"/>
        <end position="92"/>
    </location>
</feature>
<evidence type="ECO:0000313" key="3">
    <source>
        <dbReference type="EMBL" id="QAY60144.1"/>
    </source>
</evidence>
<organism evidence="3 4">
    <name type="scientific">Microbacterium protaetiae</name>
    <dbReference type="NCBI Taxonomy" id="2509458"/>
    <lineage>
        <taxon>Bacteria</taxon>
        <taxon>Bacillati</taxon>
        <taxon>Actinomycetota</taxon>
        <taxon>Actinomycetes</taxon>
        <taxon>Micrococcales</taxon>
        <taxon>Microbacteriaceae</taxon>
        <taxon>Microbacterium</taxon>
    </lineage>
</organism>
<sequence>MSIQQQAFDGSELTRPASDSEVRRYIRQLRSEGRYPSSAANAPLGFGVLIGVQAAIGAGLLIAGLVVVAGGPTVTAGMLLGFGVLLLIWAVTNMFKFLRTSKDPSRWIRLERFATAHGMTFLPKVSNPALPGVIFQTGWARASTEVLRRTSVRFAEYANFQYRTGDKNNYIVHRWGYVAVRLDRPLPNIVLDAKSNNGLYGTDLPEAFRSHQRLSLEGDFDQYFTLYCPTGYEADALYLFTPDIMARFIDSVAALDVEIVDDWLLLYAPRDLSTLDPQIWQWLLSVVAALEDKFAQWGRWHDDRADARTASAAAASSSLPADIPSTAEQPVVAPQGQRLKRRR</sequence>
<evidence type="ECO:0008006" key="5">
    <source>
        <dbReference type="Google" id="ProtNLM"/>
    </source>
</evidence>
<dbReference type="AlphaFoldDB" id="A0A4P6EDE3"/>
<gene>
    <name evidence="3" type="ORF">ET475_09170</name>
</gene>
<evidence type="ECO:0000313" key="4">
    <source>
        <dbReference type="Proteomes" id="UP000293995"/>
    </source>
</evidence>
<keyword evidence="2" id="KW-0812">Transmembrane</keyword>
<accession>A0A4P6EDE3</accession>